<gene>
    <name evidence="11" type="primary">LOC117650233</name>
</gene>
<dbReference type="Gene3D" id="3.80.10.10">
    <property type="entry name" value="Ribonuclease Inhibitor"/>
    <property type="match status" value="2"/>
</dbReference>
<dbReference type="InterPro" id="IPR013098">
    <property type="entry name" value="Ig_I-set"/>
</dbReference>
<dbReference type="Proteomes" id="UP000515158">
    <property type="component" value="Unplaced"/>
</dbReference>
<evidence type="ECO:0000256" key="5">
    <source>
        <dbReference type="ARBA" id="ARBA00023180"/>
    </source>
</evidence>
<protein>
    <submittedName>
        <fullName evidence="11">Leucine-rich repeat-containing protein 24-like</fullName>
    </submittedName>
</protein>
<dbReference type="Pfam" id="PF07679">
    <property type="entry name" value="I-set"/>
    <property type="match status" value="1"/>
</dbReference>
<evidence type="ECO:0000313" key="11">
    <source>
        <dbReference type="RefSeq" id="XP_034249371.1"/>
    </source>
</evidence>
<dbReference type="Pfam" id="PF13855">
    <property type="entry name" value="LRR_8"/>
    <property type="match status" value="2"/>
</dbReference>
<dbReference type="PANTHER" id="PTHR24366:SF87">
    <property type="entry name" value="KEKKON 6, ISOFORM B"/>
    <property type="match status" value="1"/>
</dbReference>
<dbReference type="SMART" id="SM00369">
    <property type="entry name" value="LRR_TYP"/>
    <property type="match status" value="6"/>
</dbReference>
<dbReference type="FunCoup" id="A0A6P8ZX22">
    <property type="interactions" value="81"/>
</dbReference>
<evidence type="ECO:0000256" key="8">
    <source>
        <dbReference type="SAM" id="SignalP"/>
    </source>
</evidence>
<keyword evidence="2 8" id="KW-0732">Signal</keyword>
<dbReference type="Gene3D" id="2.60.40.10">
    <property type="entry name" value="Immunoglobulins"/>
    <property type="match status" value="1"/>
</dbReference>
<evidence type="ECO:0000256" key="2">
    <source>
        <dbReference type="ARBA" id="ARBA00022729"/>
    </source>
</evidence>
<dbReference type="KEGG" id="tpal:117650233"/>
<accession>A0A6P8ZX22</accession>
<keyword evidence="3" id="KW-0677">Repeat</keyword>
<feature type="signal peptide" evidence="8">
    <location>
        <begin position="1"/>
        <end position="31"/>
    </location>
</feature>
<keyword evidence="10" id="KW-1185">Reference proteome</keyword>
<keyword evidence="7" id="KW-0812">Transmembrane</keyword>
<dbReference type="AlphaFoldDB" id="A0A6P8ZX22"/>
<feature type="transmembrane region" description="Helical" evidence="7">
    <location>
        <begin position="392"/>
        <end position="422"/>
    </location>
</feature>
<dbReference type="InterPro" id="IPR013783">
    <property type="entry name" value="Ig-like_fold"/>
</dbReference>
<dbReference type="InterPro" id="IPR003599">
    <property type="entry name" value="Ig_sub"/>
</dbReference>
<dbReference type="InterPro" id="IPR000483">
    <property type="entry name" value="Cys-rich_flank_reg_C"/>
</dbReference>
<dbReference type="RefSeq" id="XP_034249371.1">
    <property type="nucleotide sequence ID" value="XM_034393480.1"/>
</dbReference>
<dbReference type="SMART" id="SM00082">
    <property type="entry name" value="LRRCT"/>
    <property type="match status" value="1"/>
</dbReference>
<keyword evidence="5" id="KW-0325">Glycoprotein</keyword>
<evidence type="ECO:0000256" key="1">
    <source>
        <dbReference type="ARBA" id="ARBA00022614"/>
    </source>
</evidence>
<dbReference type="OrthoDB" id="1099686at2759"/>
<proteinExistence type="predicted"/>
<dbReference type="InterPro" id="IPR036179">
    <property type="entry name" value="Ig-like_dom_sf"/>
</dbReference>
<organism evidence="11">
    <name type="scientific">Thrips palmi</name>
    <name type="common">Melon thrips</name>
    <dbReference type="NCBI Taxonomy" id="161013"/>
    <lineage>
        <taxon>Eukaryota</taxon>
        <taxon>Metazoa</taxon>
        <taxon>Ecdysozoa</taxon>
        <taxon>Arthropoda</taxon>
        <taxon>Hexapoda</taxon>
        <taxon>Insecta</taxon>
        <taxon>Pterygota</taxon>
        <taxon>Neoptera</taxon>
        <taxon>Paraneoptera</taxon>
        <taxon>Thysanoptera</taxon>
        <taxon>Terebrantia</taxon>
        <taxon>Thripoidea</taxon>
        <taxon>Thripidae</taxon>
        <taxon>Thrips</taxon>
    </lineage>
</organism>
<sequence>MGAGGSRVVAGGARAVVVPLLLLLLLLAGSAAPDWTDCPEACRCKWTSGKKTALCPNAGLSTVPTALNPDMQVLDLTGNKIPNLPASAFAAVGLLNLQRIFVKSSGLREVHRDAFKDLRILIEVDLSDNDIASLHQDTFAGNERLRVVCLSGNPLSELRSYQFPPLPHLRTLDFGHCRLEHIDEEALVHLTTLESVNLKGNRLRHLSERVFAPLTKMKTLALDGNPWGCDCHLRSFRQWLLASKLYSLPLVCEEPEPLAGKPWEEVAAADFACGAHVVLTDKMIQQEAGGNVTFHCRVTGDPEPEVTWYFNGRPVGGNGSAFGADTIYSVDQEDGQGLLEKWSNISVYNVSDTEAGEYGCQARNLRGKDAARATLTLPVVVTATTLSKAESWLLWAGLATGGVSAVVALLVAVVCSCCFCGARRGRKRHRRKCNLKGSVSFTDQEKKLLDLSITTTATERHSQGAPSSIGSREVLGSSPDLELRPLPLPDPPLHITIESHSENMAVFPPPPEFSSSVLPTGAFGNIFISVSVSQEPGVVPAGHPGHPGHPGHSGHGHGGMGAMMGTISAVGPVGPVGAVGPVAAIADLKRFPDLLEFPHRGTVLPSGIVKSVSVATGPDQPYVPMSLSTPSLAPFATLPRRHLRKDVIEGPGRGAAPHYDNMGPRVTANGSSTLSLPDEDQLEATVCSRANSRVGSQDLPPPPPPPHCTSMSEYVAL</sequence>
<evidence type="ECO:0000256" key="7">
    <source>
        <dbReference type="SAM" id="Phobius"/>
    </source>
</evidence>
<keyword evidence="4" id="KW-1015">Disulfide bond</keyword>
<evidence type="ECO:0000256" key="6">
    <source>
        <dbReference type="SAM" id="MobiDB-lite"/>
    </source>
</evidence>
<feature type="region of interest" description="Disordered" evidence="6">
    <location>
        <begin position="456"/>
        <end position="476"/>
    </location>
</feature>
<evidence type="ECO:0000256" key="4">
    <source>
        <dbReference type="ARBA" id="ARBA00023157"/>
    </source>
</evidence>
<dbReference type="PANTHER" id="PTHR24366">
    <property type="entry name" value="IG(IMMUNOGLOBULIN) AND LRR(LEUCINE RICH REPEAT) DOMAINS"/>
    <property type="match status" value="1"/>
</dbReference>
<dbReference type="SMART" id="SM00408">
    <property type="entry name" value="IGc2"/>
    <property type="match status" value="1"/>
</dbReference>
<dbReference type="PROSITE" id="PS50835">
    <property type="entry name" value="IG_LIKE"/>
    <property type="match status" value="1"/>
</dbReference>
<evidence type="ECO:0000259" key="9">
    <source>
        <dbReference type="PROSITE" id="PS50835"/>
    </source>
</evidence>
<feature type="region of interest" description="Disordered" evidence="6">
    <location>
        <begin position="648"/>
        <end position="717"/>
    </location>
</feature>
<dbReference type="InParanoid" id="A0A6P8ZX22"/>
<dbReference type="InterPro" id="IPR003591">
    <property type="entry name" value="Leu-rich_rpt_typical-subtyp"/>
</dbReference>
<dbReference type="SMART" id="SM00409">
    <property type="entry name" value="IG"/>
    <property type="match status" value="1"/>
</dbReference>
<dbReference type="InterPro" id="IPR001611">
    <property type="entry name" value="Leu-rich_rpt"/>
</dbReference>
<dbReference type="FunFam" id="3.80.10.10:FF:000082">
    <property type="entry name" value="Leucine-rich repeat-containing 24"/>
    <property type="match status" value="1"/>
</dbReference>
<dbReference type="InterPro" id="IPR007110">
    <property type="entry name" value="Ig-like_dom"/>
</dbReference>
<dbReference type="InterPro" id="IPR003598">
    <property type="entry name" value="Ig_sub2"/>
</dbReference>
<name>A0A6P8ZX22_THRPL</name>
<keyword evidence="7" id="KW-1133">Transmembrane helix</keyword>
<dbReference type="SUPFAM" id="SSF52058">
    <property type="entry name" value="L domain-like"/>
    <property type="match status" value="1"/>
</dbReference>
<evidence type="ECO:0000256" key="3">
    <source>
        <dbReference type="ARBA" id="ARBA00022737"/>
    </source>
</evidence>
<keyword evidence="1" id="KW-0433">Leucine-rich repeat</keyword>
<dbReference type="GeneID" id="117650233"/>
<dbReference type="GO" id="GO:0071944">
    <property type="term" value="C:cell periphery"/>
    <property type="evidence" value="ECO:0007669"/>
    <property type="project" value="UniProtKB-ARBA"/>
</dbReference>
<dbReference type="InterPro" id="IPR032675">
    <property type="entry name" value="LRR_dom_sf"/>
</dbReference>
<feature type="chain" id="PRO_5028178347" evidence="8">
    <location>
        <begin position="32"/>
        <end position="717"/>
    </location>
</feature>
<evidence type="ECO:0000313" key="10">
    <source>
        <dbReference type="Proteomes" id="UP000515158"/>
    </source>
</evidence>
<keyword evidence="7" id="KW-0472">Membrane</keyword>
<dbReference type="SUPFAM" id="SSF48726">
    <property type="entry name" value="Immunoglobulin"/>
    <property type="match status" value="1"/>
</dbReference>
<reference evidence="11" key="1">
    <citation type="submission" date="2025-08" db="UniProtKB">
        <authorList>
            <consortium name="RefSeq"/>
        </authorList>
    </citation>
    <scope>IDENTIFICATION</scope>
    <source>
        <tissue evidence="11">Total insect</tissue>
    </source>
</reference>
<feature type="domain" description="Ig-like" evidence="9">
    <location>
        <begin position="275"/>
        <end position="376"/>
    </location>
</feature>